<dbReference type="InterPro" id="IPR029068">
    <property type="entry name" value="Glyas_Bleomycin-R_OHBP_Dase"/>
</dbReference>
<dbReference type="PANTHER" id="PTHR39434:SF1">
    <property type="entry name" value="VOC DOMAIN-CONTAINING PROTEIN"/>
    <property type="match status" value="1"/>
</dbReference>
<dbReference type="InterPro" id="IPR004360">
    <property type="entry name" value="Glyas_Fos-R_dOase_dom"/>
</dbReference>
<dbReference type="PANTHER" id="PTHR39434">
    <property type="match status" value="1"/>
</dbReference>
<gene>
    <name evidence="2" type="ORF">SAMN06265222_101551</name>
</gene>
<evidence type="ECO:0000313" key="2">
    <source>
        <dbReference type="EMBL" id="SMP41212.1"/>
    </source>
</evidence>
<name>A0ABY1PPH1_9BACT</name>
<keyword evidence="3" id="KW-1185">Reference proteome</keyword>
<dbReference type="Gene3D" id="3.10.180.10">
    <property type="entry name" value="2,3-Dihydroxybiphenyl 1,2-Dioxygenase, domain 1"/>
    <property type="match status" value="1"/>
</dbReference>
<sequence length="211" mass="23612">MESDKQLRGFAPEVWRSRDVGMDSSGSSLLNGSFRMIPALRRNIRTDDRHELTHSFFHLECSLKTSRLKSALSPFHLAIPVNDLESSRAFYGGVLQCEEGRSTDHWIDYDFFGHQFVVHVSASQKTNAPSASGTVDGKQVPIPHFGVVLGVEQWHQLADQLKKANVEFVIEPTIRFAGMPAEQATLFFLDPSGNALEFKAFADIETQLFAK</sequence>
<feature type="domain" description="VOC" evidence="1">
    <location>
        <begin position="73"/>
        <end position="201"/>
    </location>
</feature>
<dbReference type="PROSITE" id="PS51819">
    <property type="entry name" value="VOC"/>
    <property type="match status" value="1"/>
</dbReference>
<keyword evidence="2" id="KW-0560">Oxidoreductase</keyword>
<keyword evidence="2" id="KW-0223">Dioxygenase</keyword>
<proteinExistence type="predicted"/>
<organism evidence="2 3">
    <name type="scientific">Neorhodopirellula lusitana</name>
    <dbReference type="NCBI Taxonomy" id="445327"/>
    <lineage>
        <taxon>Bacteria</taxon>
        <taxon>Pseudomonadati</taxon>
        <taxon>Planctomycetota</taxon>
        <taxon>Planctomycetia</taxon>
        <taxon>Pirellulales</taxon>
        <taxon>Pirellulaceae</taxon>
        <taxon>Neorhodopirellula</taxon>
    </lineage>
</organism>
<dbReference type="EMBL" id="FXUG01000001">
    <property type="protein sequence ID" value="SMP41212.1"/>
    <property type="molecule type" value="Genomic_DNA"/>
</dbReference>
<accession>A0ABY1PPH1</accession>
<reference evidence="2 3" key="1">
    <citation type="submission" date="2017-05" db="EMBL/GenBank/DDBJ databases">
        <authorList>
            <person name="Varghese N."/>
            <person name="Submissions S."/>
        </authorList>
    </citation>
    <scope>NUCLEOTIDE SEQUENCE [LARGE SCALE GENOMIC DNA]</scope>
    <source>
        <strain evidence="2 3">DSM 25457</strain>
    </source>
</reference>
<dbReference type="SUPFAM" id="SSF54593">
    <property type="entry name" value="Glyoxalase/Bleomycin resistance protein/Dihydroxybiphenyl dioxygenase"/>
    <property type="match status" value="1"/>
</dbReference>
<evidence type="ECO:0000313" key="3">
    <source>
        <dbReference type="Proteomes" id="UP001158067"/>
    </source>
</evidence>
<dbReference type="Proteomes" id="UP001158067">
    <property type="component" value="Unassembled WGS sequence"/>
</dbReference>
<dbReference type="GO" id="GO:0051213">
    <property type="term" value="F:dioxygenase activity"/>
    <property type="evidence" value="ECO:0007669"/>
    <property type="project" value="UniProtKB-KW"/>
</dbReference>
<dbReference type="CDD" id="cd08357">
    <property type="entry name" value="VOC_like"/>
    <property type="match status" value="1"/>
</dbReference>
<dbReference type="Pfam" id="PF00903">
    <property type="entry name" value="Glyoxalase"/>
    <property type="match status" value="1"/>
</dbReference>
<comment type="caution">
    <text evidence="2">The sequence shown here is derived from an EMBL/GenBank/DDBJ whole genome shotgun (WGS) entry which is preliminary data.</text>
</comment>
<evidence type="ECO:0000259" key="1">
    <source>
        <dbReference type="PROSITE" id="PS51819"/>
    </source>
</evidence>
<dbReference type="InterPro" id="IPR037523">
    <property type="entry name" value="VOC_core"/>
</dbReference>
<protein>
    <submittedName>
        <fullName evidence="2">Predicted dioxygenase of extradiol dioxygenase family</fullName>
    </submittedName>
</protein>